<dbReference type="Pfam" id="PF00512">
    <property type="entry name" value="HisKA"/>
    <property type="match status" value="1"/>
</dbReference>
<sequence>MSQRSDAVSVPMAAVEAGGRLNLPRSSAVVLLSFGLTALLLFLIGYRVYPFLHTILNTGVFLASGVLALLLWDMGAGAGRPLLQPLAISFAISSGFQFVHAIVEVEWFGALEAIALSQPWLRPATWPPAAYILPIGILCALWLPPAWLRAPRLGLVLLLLGAALMPPSIWLPKYTVPVWSGVTRPTLLFVPLLWALVGWGCWRRRGADRLLSSLGLMAVVLVGAHTAMLYSRTTADTPALAAHLIIVAAYLTLLFSLMRHAATDMLERSRAERELAQLNLILEQRVSERTAQLEQANASLQAQIDVRLQAERKLETQLSRLDLLNRITRAIGERLDLKSILQVVVRTLEDNLQIDFCCICLYDVQAGQLSVSCVGVGSAGLALQLAMAEDAVIDVDENGLARCVKGELVYEPDIGAVASPFPQRLAGGGLRALVMAPLLVESTVFGVLVTARRASASFRSGDCEFLRQLSEHVALAAHQARLHAALRQSYDELRRTQQIVLQQERLRALGQMASGIAHDINNAISPVALYTESLLETETALSARARTYLETIQRAIEDVAQTVARMREFYRQQEPQMRLAPVQLNMLVEQVLGLTRARWLDMPQQSGVVIELVTALAPELPAVMGVDSEIREALINLVFNAVDAMPEGGVLTLRTRSIAAGEGGRAGARVCIEVADTGIGMDEDTRRRCLEPFFTTKGERGTGLGLAMVYGVAQRHNADIEIDSWQGAGSVLRLLFVPARQAEAAAVAPALAYALPPRLRLLVIDDDPVLLRSLRNILETDGHAVTSVHGGADGIAAFELAQAGATPFAAVITDLGMPYVDGRQVAAAVKRCAPAAPVILLTGWGVQLLEDDDIPAHVDYVLSKPPKLRELRAALAGFQPRAAAAG</sequence>
<keyword evidence="7" id="KW-0812">Transmembrane</keyword>
<comment type="catalytic activity">
    <reaction evidence="1">
        <text>ATP + protein L-histidine = ADP + protein N-phospho-L-histidine.</text>
        <dbReference type="EC" id="2.7.13.3"/>
    </reaction>
</comment>
<evidence type="ECO:0000256" key="3">
    <source>
        <dbReference type="ARBA" id="ARBA00022553"/>
    </source>
</evidence>
<dbReference type="Gene3D" id="3.30.450.40">
    <property type="match status" value="1"/>
</dbReference>
<dbReference type="PANTHER" id="PTHR43065">
    <property type="entry name" value="SENSOR HISTIDINE KINASE"/>
    <property type="match status" value="1"/>
</dbReference>
<keyword evidence="11" id="KW-1185">Reference proteome</keyword>
<dbReference type="SMART" id="SM00388">
    <property type="entry name" value="HisKA"/>
    <property type="match status" value="1"/>
</dbReference>
<keyword evidence="3 6" id="KW-0597">Phosphoprotein</keyword>
<keyword evidence="4" id="KW-0808">Transferase</keyword>
<keyword evidence="7" id="KW-1133">Transmembrane helix</keyword>
<accession>A0ABT5K8L5</accession>
<dbReference type="Gene3D" id="3.40.50.2300">
    <property type="match status" value="1"/>
</dbReference>
<keyword evidence="10" id="KW-0547">Nucleotide-binding</keyword>
<feature type="domain" description="Histidine kinase" evidence="8">
    <location>
        <begin position="515"/>
        <end position="740"/>
    </location>
</feature>
<dbReference type="Pfam" id="PF00072">
    <property type="entry name" value="Response_reg"/>
    <property type="match status" value="1"/>
</dbReference>
<dbReference type="InterPro" id="IPR036890">
    <property type="entry name" value="HATPase_C_sf"/>
</dbReference>
<evidence type="ECO:0000256" key="5">
    <source>
        <dbReference type="ARBA" id="ARBA00022777"/>
    </source>
</evidence>
<dbReference type="Pfam" id="PF02518">
    <property type="entry name" value="HATPase_c"/>
    <property type="match status" value="1"/>
</dbReference>
<feature type="transmembrane region" description="Helical" evidence="7">
    <location>
        <begin position="182"/>
        <end position="202"/>
    </location>
</feature>
<feature type="transmembrane region" description="Helical" evidence="7">
    <location>
        <begin position="153"/>
        <end position="170"/>
    </location>
</feature>
<evidence type="ECO:0000313" key="11">
    <source>
        <dbReference type="Proteomes" id="UP001221208"/>
    </source>
</evidence>
<dbReference type="CDD" id="cd00082">
    <property type="entry name" value="HisKA"/>
    <property type="match status" value="1"/>
</dbReference>
<dbReference type="PANTHER" id="PTHR43065:SF42">
    <property type="entry name" value="TWO-COMPONENT SENSOR PPRA"/>
    <property type="match status" value="1"/>
</dbReference>
<dbReference type="SUPFAM" id="SSF52172">
    <property type="entry name" value="CheY-like"/>
    <property type="match status" value="1"/>
</dbReference>
<dbReference type="Proteomes" id="UP001221208">
    <property type="component" value="Unassembled WGS sequence"/>
</dbReference>
<feature type="transmembrane region" description="Helical" evidence="7">
    <location>
        <begin position="28"/>
        <end position="49"/>
    </location>
</feature>
<evidence type="ECO:0000256" key="1">
    <source>
        <dbReference type="ARBA" id="ARBA00000085"/>
    </source>
</evidence>
<dbReference type="GO" id="GO:0005524">
    <property type="term" value="F:ATP binding"/>
    <property type="evidence" value="ECO:0007669"/>
    <property type="project" value="UniProtKB-KW"/>
</dbReference>
<dbReference type="SUPFAM" id="SSF55874">
    <property type="entry name" value="ATPase domain of HSP90 chaperone/DNA topoisomerase II/histidine kinase"/>
    <property type="match status" value="1"/>
</dbReference>
<dbReference type="InterPro" id="IPR003018">
    <property type="entry name" value="GAF"/>
</dbReference>
<dbReference type="SMART" id="SM00448">
    <property type="entry name" value="REC"/>
    <property type="match status" value="1"/>
</dbReference>
<dbReference type="Gene3D" id="1.10.287.130">
    <property type="match status" value="1"/>
</dbReference>
<dbReference type="SUPFAM" id="SSF47384">
    <property type="entry name" value="Homodimeric domain of signal transducing histidine kinase"/>
    <property type="match status" value="1"/>
</dbReference>
<evidence type="ECO:0000259" key="9">
    <source>
        <dbReference type="PROSITE" id="PS50110"/>
    </source>
</evidence>
<feature type="transmembrane region" description="Helical" evidence="7">
    <location>
        <begin position="432"/>
        <end position="451"/>
    </location>
</feature>
<dbReference type="InterPro" id="IPR011006">
    <property type="entry name" value="CheY-like_superfamily"/>
</dbReference>
<feature type="transmembrane region" description="Helical" evidence="7">
    <location>
        <begin position="214"/>
        <end position="233"/>
    </location>
</feature>
<keyword evidence="7" id="KW-0472">Membrane</keyword>
<comment type="caution">
    <text evidence="10">The sequence shown here is derived from an EMBL/GenBank/DDBJ whole genome shotgun (WGS) entry which is preliminary data.</text>
</comment>
<feature type="transmembrane region" description="Helical" evidence="7">
    <location>
        <begin position="55"/>
        <end position="74"/>
    </location>
</feature>
<dbReference type="InterPro" id="IPR029016">
    <property type="entry name" value="GAF-like_dom_sf"/>
</dbReference>
<dbReference type="InterPro" id="IPR005467">
    <property type="entry name" value="His_kinase_dom"/>
</dbReference>
<evidence type="ECO:0000259" key="8">
    <source>
        <dbReference type="PROSITE" id="PS50109"/>
    </source>
</evidence>
<evidence type="ECO:0000256" key="4">
    <source>
        <dbReference type="ARBA" id="ARBA00022679"/>
    </source>
</evidence>
<dbReference type="SMART" id="SM00065">
    <property type="entry name" value="GAF"/>
    <property type="match status" value="1"/>
</dbReference>
<evidence type="ECO:0000256" key="7">
    <source>
        <dbReference type="SAM" id="Phobius"/>
    </source>
</evidence>
<dbReference type="PROSITE" id="PS50110">
    <property type="entry name" value="RESPONSE_REGULATORY"/>
    <property type="match status" value="1"/>
</dbReference>
<dbReference type="PROSITE" id="PS50109">
    <property type="entry name" value="HIS_KIN"/>
    <property type="match status" value="1"/>
</dbReference>
<feature type="transmembrane region" description="Helical" evidence="7">
    <location>
        <begin position="239"/>
        <end position="258"/>
    </location>
</feature>
<dbReference type="InterPro" id="IPR001789">
    <property type="entry name" value="Sig_transdc_resp-reg_receiver"/>
</dbReference>
<proteinExistence type="predicted"/>
<dbReference type="InterPro" id="IPR003594">
    <property type="entry name" value="HATPase_dom"/>
</dbReference>
<dbReference type="EMBL" id="JAQQXR010000013">
    <property type="protein sequence ID" value="MDC8760421.1"/>
    <property type="molecule type" value="Genomic_DNA"/>
</dbReference>
<dbReference type="InterPro" id="IPR003661">
    <property type="entry name" value="HisK_dim/P_dom"/>
</dbReference>
<gene>
    <name evidence="10" type="ORF">OIK44_22790</name>
</gene>
<organism evidence="10 11">
    <name type="scientific">Janthinobacterium fluminis</name>
    <dbReference type="NCBI Taxonomy" id="2987524"/>
    <lineage>
        <taxon>Bacteria</taxon>
        <taxon>Pseudomonadati</taxon>
        <taxon>Pseudomonadota</taxon>
        <taxon>Betaproteobacteria</taxon>
        <taxon>Burkholderiales</taxon>
        <taxon>Oxalobacteraceae</taxon>
        <taxon>Janthinobacterium</taxon>
    </lineage>
</organism>
<dbReference type="EC" id="2.7.13.3" evidence="2"/>
<evidence type="ECO:0000256" key="6">
    <source>
        <dbReference type="PROSITE-ProRule" id="PRU00169"/>
    </source>
</evidence>
<evidence type="ECO:0000256" key="2">
    <source>
        <dbReference type="ARBA" id="ARBA00012438"/>
    </source>
</evidence>
<name>A0ABT5K8L5_9BURK</name>
<dbReference type="CDD" id="cd00156">
    <property type="entry name" value="REC"/>
    <property type="match status" value="1"/>
</dbReference>
<keyword evidence="5" id="KW-0418">Kinase</keyword>
<dbReference type="Gene3D" id="3.30.565.10">
    <property type="entry name" value="Histidine kinase-like ATPase, C-terminal domain"/>
    <property type="match status" value="1"/>
</dbReference>
<keyword evidence="10" id="KW-0067">ATP-binding</keyword>
<dbReference type="SUPFAM" id="SSF55781">
    <property type="entry name" value="GAF domain-like"/>
    <property type="match status" value="1"/>
</dbReference>
<reference evidence="10 11" key="1">
    <citation type="submission" date="2022-10" db="EMBL/GenBank/DDBJ databases">
        <title>Janthinobacterium sp. hw3 Genome sequencing.</title>
        <authorList>
            <person name="Park S."/>
        </authorList>
    </citation>
    <scope>NUCLEOTIDE SEQUENCE [LARGE SCALE GENOMIC DNA]</scope>
    <source>
        <strain evidence="11">hw3</strain>
    </source>
</reference>
<dbReference type="InterPro" id="IPR004358">
    <property type="entry name" value="Sig_transdc_His_kin-like_C"/>
</dbReference>
<dbReference type="InterPro" id="IPR036097">
    <property type="entry name" value="HisK_dim/P_sf"/>
</dbReference>
<dbReference type="SMART" id="SM00387">
    <property type="entry name" value="HATPase_c"/>
    <property type="match status" value="1"/>
</dbReference>
<feature type="transmembrane region" description="Helical" evidence="7">
    <location>
        <begin position="129"/>
        <end position="148"/>
    </location>
</feature>
<dbReference type="RefSeq" id="WP_273674198.1">
    <property type="nucleotide sequence ID" value="NZ_JAQQXR010000013.1"/>
</dbReference>
<feature type="modified residue" description="4-aspartylphosphate" evidence="6">
    <location>
        <position position="814"/>
    </location>
</feature>
<feature type="domain" description="Response regulatory" evidence="9">
    <location>
        <begin position="760"/>
        <end position="879"/>
    </location>
</feature>
<dbReference type="PRINTS" id="PR00344">
    <property type="entry name" value="BCTRLSENSOR"/>
</dbReference>
<protein>
    <recommendedName>
        <fullName evidence="2">histidine kinase</fullName>
        <ecNumber evidence="2">2.7.13.3</ecNumber>
    </recommendedName>
</protein>
<dbReference type="Pfam" id="PF01590">
    <property type="entry name" value="GAF"/>
    <property type="match status" value="1"/>
</dbReference>
<evidence type="ECO:0000313" key="10">
    <source>
        <dbReference type="EMBL" id="MDC8760421.1"/>
    </source>
</evidence>